<dbReference type="GeneID" id="100905140"/>
<feature type="domain" description="HTH OST-type" evidence="1">
    <location>
        <begin position="24"/>
        <end position="96"/>
    </location>
</feature>
<dbReference type="AlphaFoldDB" id="A0AAJ6QTX6"/>
<dbReference type="Pfam" id="PF12872">
    <property type="entry name" value="OST-HTH"/>
    <property type="match status" value="1"/>
</dbReference>
<reference evidence="3" key="1">
    <citation type="submission" date="2025-08" db="UniProtKB">
        <authorList>
            <consortium name="RefSeq"/>
        </authorList>
    </citation>
    <scope>IDENTIFICATION</scope>
</reference>
<evidence type="ECO:0000259" key="1">
    <source>
        <dbReference type="PROSITE" id="PS51644"/>
    </source>
</evidence>
<dbReference type="CDD" id="cd08824">
    <property type="entry name" value="LOTUS"/>
    <property type="match status" value="1"/>
</dbReference>
<protein>
    <submittedName>
        <fullName evidence="3">Uncharacterized protein LOC100905140</fullName>
    </submittedName>
</protein>
<dbReference type="PROSITE" id="PS51644">
    <property type="entry name" value="HTH_OST"/>
    <property type="match status" value="1"/>
</dbReference>
<dbReference type="Gene3D" id="3.30.420.610">
    <property type="entry name" value="LOTUS domain-like"/>
    <property type="match status" value="1"/>
</dbReference>
<sequence length="247" mass="27890">MASSSCAVSRNPNIGKTSSRAERVPEVFRAHLSKLLLNHSRGISVEKFAAYFKHSSKERIKFELYGYTSLTEMLEDLRDVCEVQKTSQRTMLFAVDDALKLRNRYRLDKRVQPTTKPEPDALQKFVTTLGELIVLRKNGDLYAPTCSLAQLAGFTKDTVLQSLEEDGIRVKGVHYLTVGDPHHEELRLKIAVWCPLACSENEQIVEKIALVPLKSCNFIVAALSPDIPQDNAVRKLRIISSFKMTRN</sequence>
<evidence type="ECO:0000313" key="3">
    <source>
        <dbReference type="RefSeq" id="XP_003743741.1"/>
    </source>
</evidence>
<keyword evidence="2" id="KW-1185">Reference proteome</keyword>
<gene>
    <name evidence="3" type="primary">LOC100905140</name>
</gene>
<evidence type="ECO:0000313" key="2">
    <source>
        <dbReference type="Proteomes" id="UP000694867"/>
    </source>
</evidence>
<proteinExistence type="predicted"/>
<accession>A0AAJ6QTX6</accession>
<organism evidence="2 3">
    <name type="scientific">Galendromus occidentalis</name>
    <name type="common">western predatory mite</name>
    <dbReference type="NCBI Taxonomy" id="34638"/>
    <lineage>
        <taxon>Eukaryota</taxon>
        <taxon>Metazoa</taxon>
        <taxon>Ecdysozoa</taxon>
        <taxon>Arthropoda</taxon>
        <taxon>Chelicerata</taxon>
        <taxon>Arachnida</taxon>
        <taxon>Acari</taxon>
        <taxon>Parasitiformes</taxon>
        <taxon>Mesostigmata</taxon>
        <taxon>Gamasina</taxon>
        <taxon>Phytoseioidea</taxon>
        <taxon>Phytoseiidae</taxon>
        <taxon>Typhlodrominae</taxon>
        <taxon>Galendromus</taxon>
    </lineage>
</organism>
<dbReference type="Proteomes" id="UP000694867">
    <property type="component" value="Unplaced"/>
</dbReference>
<dbReference type="KEGG" id="goe:100905140"/>
<dbReference type="InterPro" id="IPR041966">
    <property type="entry name" value="LOTUS-like"/>
</dbReference>
<dbReference type="RefSeq" id="XP_003743741.1">
    <property type="nucleotide sequence ID" value="XM_003743693.2"/>
</dbReference>
<name>A0AAJ6QTX6_9ACAR</name>
<dbReference type="InterPro" id="IPR025605">
    <property type="entry name" value="OST-HTH/LOTUS_dom"/>
</dbReference>